<dbReference type="SUPFAM" id="SSF116768">
    <property type="entry name" value="DNA-binding domain of EIN3-like"/>
    <property type="match status" value="1"/>
</dbReference>
<dbReference type="Pfam" id="PF04873">
    <property type="entry name" value="EIN3_DNA-bd"/>
    <property type="match status" value="1"/>
</dbReference>
<dbReference type="PANTHER" id="PTHR33305:SF30">
    <property type="entry name" value="ETHYLENE INSENSITIVE 3-LIKE 3 PROTEIN"/>
    <property type="match status" value="1"/>
</dbReference>
<dbReference type="Proteomes" id="UP000012960">
    <property type="component" value="Unplaced"/>
</dbReference>
<name>A0A804JB93_MUSAM</name>
<evidence type="ECO:0000313" key="8">
    <source>
        <dbReference type="Proteomes" id="UP000012960"/>
    </source>
</evidence>
<keyword evidence="3" id="KW-0936">Ethylene signaling pathway</keyword>
<comment type="subcellular location">
    <subcellularLocation>
        <location evidence="1">Nucleus</location>
    </subcellularLocation>
</comment>
<sequence>MERRPSGKMPCMPPEWQDVNAVSIAVPSPTEDEAGCSSSQQGGLVSEELIGSIDKLNEEQVKALMGSLKARLKRVKKRRYGRSRSMDAAKRLDGQEQQVKISQVQEEILRHMSRLTDACNVQGFVYGLVLEKGKLLTGASSGLKDWWQDKVQFDKNGPLALQKHQIENSIASSSAESSSLTSVHKTLLELQDTTLGSLLSSLIRYCDPPQRKYPLELGIPPTWWPSGREDWWPEMGFPEDLEPPPYRKPHDLRKAWKSCALIAVIKHMAPNFDKMRRIIRYSKCLQEKMTAKESLLWNAVLDQEKRLHATAPIDAPAVHKIVIDAHSSPVREEVVVGSPHDEQMAVDVTRKRVAEDEPSMAQRIFTCDFPRCLHHDYRYGFPDQNSRIRHQFSCLHREGTAQIVDDNELRTNEGGAAAVVSCDVNGSGIAVGGATSMDYLCNFYDANVDINNQDLYRLRSPTQMEANMNNSASTSTMIQQNPMNPFEQSGSMNLSHFQWTLASIGGRQATDFMDQSPAQEEEEFQLWW</sequence>
<dbReference type="GO" id="GO:0003700">
    <property type="term" value="F:DNA-binding transcription factor activity"/>
    <property type="evidence" value="ECO:0000318"/>
    <property type="project" value="GO_Central"/>
</dbReference>
<dbReference type="InterPro" id="IPR047091">
    <property type="entry name" value="EIN3-like_DNA-bd"/>
</dbReference>
<dbReference type="OrthoDB" id="754924at2759"/>
<organism evidence="7 8">
    <name type="scientific">Musa acuminata subsp. malaccensis</name>
    <name type="common">Wild banana</name>
    <name type="synonym">Musa malaccensis</name>
    <dbReference type="NCBI Taxonomy" id="214687"/>
    <lineage>
        <taxon>Eukaryota</taxon>
        <taxon>Viridiplantae</taxon>
        <taxon>Streptophyta</taxon>
        <taxon>Embryophyta</taxon>
        <taxon>Tracheophyta</taxon>
        <taxon>Spermatophyta</taxon>
        <taxon>Magnoliopsida</taxon>
        <taxon>Liliopsida</taxon>
        <taxon>Zingiberales</taxon>
        <taxon>Musaceae</taxon>
        <taxon>Musa</taxon>
    </lineage>
</organism>
<keyword evidence="8" id="KW-1185">Reference proteome</keyword>
<dbReference type="KEGG" id="mus:103971143"/>
<feature type="domain" description="Ethylene insensitive 3-like DNA-binding" evidence="5">
    <location>
        <begin position="68"/>
        <end position="305"/>
    </location>
</feature>
<dbReference type="InterPro" id="IPR023278">
    <property type="entry name" value="Ethylene_insens-like_DNA-bd"/>
</dbReference>
<evidence type="ECO:0000313" key="7">
    <source>
        <dbReference type="EnsemblPlants" id="Ma06_p00860.1"/>
    </source>
</evidence>
<dbReference type="GO" id="GO:0005634">
    <property type="term" value="C:nucleus"/>
    <property type="evidence" value="ECO:0007669"/>
    <property type="project" value="UniProtKB-SubCell"/>
</dbReference>
<protein>
    <submittedName>
        <fullName evidence="6">(wild Malaysian banana) hypothetical protein</fullName>
    </submittedName>
</protein>
<evidence type="ECO:0000256" key="1">
    <source>
        <dbReference type="ARBA" id="ARBA00004123"/>
    </source>
</evidence>
<reference evidence="6" key="1">
    <citation type="submission" date="2021-03" db="EMBL/GenBank/DDBJ databases">
        <authorList>
            <consortium name="Genoscope - CEA"/>
            <person name="William W."/>
        </authorList>
    </citation>
    <scope>NUCLEOTIDE SEQUENCE</scope>
    <source>
        <strain evidence="6">Doubled-haploid Pahang</strain>
    </source>
</reference>
<evidence type="ECO:0000256" key="4">
    <source>
        <dbReference type="ARBA" id="ARBA00023242"/>
    </source>
</evidence>
<dbReference type="Gene3D" id="1.10.3180.10">
    <property type="entry name" value="DNA-binding domain of EIN3-like"/>
    <property type="match status" value="1"/>
</dbReference>
<dbReference type="SMR" id="A0A804JB93"/>
<accession>A0A804JB93</accession>
<gene>
    <name evidence="6" type="ORF">GSMUA_147050.1</name>
</gene>
<evidence type="ECO:0000256" key="3">
    <source>
        <dbReference type="ARBA" id="ARBA00022745"/>
    </source>
</evidence>
<reference evidence="7" key="2">
    <citation type="submission" date="2021-05" db="UniProtKB">
        <authorList>
            <consortium name="EnsemblPlants"/>
        </authorList>
    </citation>
    <scope>IDENTIFICATION</scope>
    <source>
        <strain evidence="7">subsp. malaccensis</strain>
    </source>
</reference>
<dbReference type="PANTHER" id="PTHR33305">
    <property type="entry name" value="ETHYLENE INSENSITIVE 3-LIKE 2 PROTEIN"/>
    <property type="match status" value="1"/>
</dbReference>
<evidence type="ECO:0000259" key="5">
    <source>
        <dbReference type="Pfam" id="PF04873"/>
    </source>
</evidence>
<dbReference type="InParanoid" id="A0A804JB93"/>
<evidence type="ECO:0000313" key="6">
    <source>
        <dbReference type="EMBL" id="CAG1844910.1"/>
    </source>
</evidence>
<dbReference type="EMBL" id="HG996471">
    <property type="protein sequence ID" value="CAG1844910.1"/>
    <property type="molecule type" value="Genomic_DNA"/>
</dbReference>
<evidence type="ECO:0000256" key="2">
    <source>
        <dbReference type="ARBA" id="ARBA00009416"/>
    </source>
</evidence>
<dbReference type="Gramene" id="Ma06_t00860.1">
    <property type="protein sequence ID" value="Ma06_p00860.1"/>
    <property type="gene ID" value="Ma06_g00860"/>
</dbReference>
<keyword evidence="4" id="KW-0539">Nucleus</keyword>
<dbReference type="AlphaFoldDB" id="A0A804JB93"/>
<dbReference type="InterPro" id="IPR006957">
    <property type="entry name" value="EIN3"/>
</dbReference>
<proteinExistence type="inferred from homology"/>
<comment type="similarity">
    <text evidence="2">Belongs to the EIN3 family.</text>
</comment>
<dbReference type="GO" id="GO:0003677">
    <property type="term" value="F:DNA binding"/>
    <property type="evidence" value="ECO:0000318"/>
    <property type="project" value="GO_Central"/>
</dbReference>
<dbReference type="EnsemblPlants" id="Ma06_t00860.1">
    <property type="protein sequence ID" value="Ma06_p00860.1"/>
    <property type="gene ID" value="Ma06_g00860"/>
</dbReference>
<dbReference type="GO" id="GO:0009873">
    <property type="term" value="P:ethylene-activated signaling pathway"/>
    <property type="evidence" value="ECO:0007669"/>
    <property type="project" value="UniProtKB-KW"/>
</dbReference>